<reference evidence="1 2" key="1">
    <citation type="journal article" date="2012" name="Appl. Environ. Microbiol.">
        <title>Genome Sequence of Thermotolerant Bacillus methanolicus: Features and Regulation Related to Methylotrophy and Production of L-Lysine and L-Glutamate from Methanol.</title>
        <authorList>
            <person name="Heggeset T.M."/>
            <person name="Krog A."/>
            <person name="Balzer S."/>
            <person name="Wentzel A."/>
            <person name="Ellingsen T.E."/>
            <person name="Brautaset T."/>
        </authorList>
    </citation>
    <scope>NUCLEOTIDE SEQUENCE [LARGE SCALE GENOMIC DNA]</scope>
    <source>
        <strain evidence="1 2">PB1</strain>
    </source>
</reference>
<evidence type="ECO:0000313" key="2">
    <source>
        <dbReference type="Proteomes" id="UP000010523"/>
    </source>
</evidence>
<sequence length="34" mass="3871">MSQAGRMHLRVPLIVAMSIVYNVEIAQKSQQKNE</sequence>
<accession>I3DUQ4</accession>
<name>I3DUQ4_BACMT</name>
<keyword evidence="2" id="KW-1185">Reference proteome</keyword>
<dbReference type="PATRIC" id="fig|997296.3.peg.2181"/>
<dbReference type="Proteomes" id="UP000010523">
    <property type="component" value="Unassembled WGS sequence"/>
</dbReference>
<evidence type="ECO:0000313" key="1">
    <source>
        <dbReference type="EMBL" id="EIJ77975.1"/>
    </source>
</evidence>
<proteinExistence type="predicted"/>
<gene>
    <name evidence="1" type="ORF">PB1_10404</name>
</gene>
<protein>
    <submittedName>
        <fullName evidence="1">Uncharacterized protein</fullName>
    </submittedName>
</protein>
<organism evidence="1 2">
    <name type="scientific">Bacillus methanolicus PB1</name>
    <dbReference type="NCBI Taxonomy" id="997296"/>
    <lineage>
        <taxon>Bacteria</taxon>
        <taxon>Bacillati</taxon>
        <taxon>Bacillota</taxon>
        <taxon>Bacilli</taxon>
        <taxon>Bacillales</taxon>
        <taxon>Bacillaceae</taxon>
        <taxon>Bacillus</taxon>
    </lineage>
</organism>
<dbReference type="AlphaFoldDB" id="I3DUQ4"/>
<dbReference type="EMBL" id="AFEU01000003">
    <property type="protein sequence ID" value="EIJ77975.1"/>
    <property type="molecule type" value="Genomic_DNA"/>
</dbReference>
<comment type="caution">
    <text evidence="1">The sequence shown here is derived from an EMBL/GenBank/DDBJ whole genome shotgun (WGS) entry which is preliminary data.</text>
</comment>
<dbReference type="STRING" id="997296.PB1_10404"/>